<dbReference type="Proteomes" id="UP000194903">
    <property type="component" value="Unassembled WGS sequence"/>
</dbReference>
<comment type="similarity">
    <text evidence="1 5">Belongs to the MreC family.</text>
</comment>
<dbReference type="InterPro" id="IPR055342">
    <property type="entry name" value="MreC_beta-barrel_core"/>
</dbReference>
<dbReference type="AlphaFoldDB" id="A0A252F7U6"/>
<feature type="domain" description="Rod shape-determining protein MreC beta-barrel core" evidence="8">
    <location>
        <begin position="128"/>
        <end position="277"/>
    </location>
</feature>
<dbReference type="Pfam" id="PF04085">
    <property type="entry name" value="MreC"/>
    <property type="match status" value="1"/>
</dbReference>
<feature type="coiled-coil region" evidence="6">
    <location>
        <begin position="74"/>
        <end position="118"/>
    </location>
</feature>
<organism evidence="9 10">
    <name type="scientific">Butyricicoccus porcorum</name>
    <dbReference type="NCBI Taxonomy" id="1945634"/>
    <lineage>
        <taxon>Bacteria</taxon>
        <taxon>Bacillati</taxon>
        <taxon>Bacillota</taxon>
        <taxon>Clostridia</taxon>
        <taxon>Eubacteriales</taxon>
        <taxon>Butyricicoccaceae</taxon>
        <taxon>Butyricicoccus</taxon>
    </lineage>
</organism>
<evidence type="ECO:0000256" key="3">
    <source>
        <dbReference type="ARBA" id="ARBA00022960"/>
    </source>
</evidence>
<evidence type="ECO:0000256" key="7">
    <source>
        <dbReference type="SAM" id="Phobius"/>
    </source>
</evidence>
<name>A0A252F7U6_9FIRM</name>
<evidence type="ECO:0000256" key="4">
    <source>
        <dbReference type="ARBA" id="ARBA00032089"/>
    </source>
</evidence>
<evidence type="ECO:0000256" key="2">
    <source>
        <dbReference type="ARBA" id="ARBA00013855"/>
    </source>
</evidence>
<proteinExistence type="inferred from homology"/>
<sequence length="285" mass="30357">MDLRKIWNKIVHARCFPAAVIAAVVCVVLSVYTGVSGEGSIVTRAVGTALLPAQRAITHTAVHVADTYNKYFKYDELVAENESLKQQVAELTGQLEDAQAAVNENKDLREMLGVAERNTEFTYAAAEVIGRTLDEWSSVLTIDAGSADGLEKNDSVVTAQGMVGYVSSLTEHSAQVTTILDSNMSAGARLVRTGEIAVAQGDYQLMTDGKLKVSYLSRDADVVVGDTVQTSGSGGLFPKGLGIGTVESIQTESDGMSNYAIIQPLVDISSLTRVYIITETTVIGE</sequence>
<evidence type="ECO:0000313" key="9">
    <source>
        <dbReference type="EMBL" id="OUM21730.1"/>
    </source>
</evidence>
<keyword evidence="7" id="KW-1133">Transmembrane helix</keyword>
<feature type="transmembrane region" description="Helical" evidence="7">
    <location>
        <begin position="12"/>
        <end position="35"/>
    </location>
</feature>
<dbReference type="PANTHER" id="PTHR34138">
    <property type="entry name" value="CELL SHAPE-DETERMINING PROTEIN MREC"/>
    <property type="match status" value="1"/>
</dbReference>
<dbReference type="PIRSF" id="PIRSF038471">
    <property type="entry name" value="MreC"/>
    <property type="match status" value="1"/>
</dbReference>
<comment type="caution">
    <text evidence="9">The sequence shown here is derived from an EMBL/GenBank/DDBJ whole genome shotgun (WGS) entry which is preliminary data.</text>
</comment>
<dbReference type="EMBL" id="NHOC01000001">
    <property type="protein sequence ID" value="OUM21730.1"/>
    <property type="molecule type" value="Genomic_DNA"/>
</dbReference>
<dbReference type="RefSeq" id="WP_087016676.1">
    <property type="nucleotide sequence ID" value="NZ_NHOC01000001.1"/>
</dbReference>
<evidence type="ECO:0000256" key="1">
    <source>
        <dbReference type="ARBA" id="ARBA00009369"/>
    </source>
</evidence>
<gene>
    <name evidence="9" type="ORF">CBW42_00400</name>
</gene>
<dbReference type="InterPro" id="IPR007221">
    <property type="entry name" value="MreC"/>
</dbReference>
<dbReference type="InterPro" id="IPR042177">
    <property type="entry name" value="Cell/Rod_1"/>
</dbReference>
<dbReference type="GO" id="GO:0005886">
    <property type="term" value="C:plasma membrane"/>
    <property type="evidence" value="ECO:0007669"/>
    <property type="project" value="TreeGrafter"/>
</dbReference>
<dbReference type="Gene3D" id="2.40.10.350">
    <property type="entry name" value="Rod shape-determining protein MreC, domain 2"/>
    <property type="match status" value="1"/>
</dbReference>
<keyword evidence="3 5" id="KW-0133">Cell shape</keyword>
<dbReference type="NCBIfam" id="TIGR00219">
    <property type="entry name" value="mreC"/>
    <property type="match status" value="1"/>
</dbReference>
<keyword evidence="10" id="KW-1185">Reference proteome</keyword>
<dbReference type="InterPro" id="IPR042175">
    <property type="entry name" value="Cell/Rod_MreC_2"/>
</dbReference>
<evidence type="ECO:0000313" key="10">
    <source>
        <dbReference type="Proteomes" id="UP000194903"/>
    </source>
</evidence>
<comment type="function">
    <text evidence="5">Involved in formation and maintenance of cell shape.</text>
</comment>
<dbReference type="PANTHER" id="PTHR34138:SF1">
    <property type="entry name" value="CELL SHAPE-DETERMINING PROTEIN MREC"/>
    <property type="match status" value="1"/>
</dbReference>
<accession>A0A252F7U6</accession>
<dbReference type="Gene3D" id="2.40.10.340">
    <property type="entry name" value="Rod shape-determining protein MreC, domain 1"/>
    <property type="match status" value="1"/>
</dbReference>
<keyword evidence="7" id="KW-0812">Transmembrane</keyword>
<dbReference type="OrthoDB" id="9792313at2"/>
<evidence type="ECO:0000256" key="6">
    <source>
        <dbReference type="SAM" id="Coils"/>
    </source>
</evidence>
<dbReference type="GO" id="GO:0008360">
    <property type="term" value="P:regulation of cell shape"/>
    <property type="evidence" value="ECO:0007669"/>
    <property type="project" value="UniProtKB-KW"/>
</dbReference>
<reference evidence="9 10" key="1">
    <citation type="submission" date="2017-05" db="EMBL/GenBank/DDBJ databases">
        <title>Butyricicoccus porcorum sp. nov. a butyrate-producing bacterium from the swine intestinal tract.</title>
        <authorList>
            <person name="Trachsel J."/>
            <person name="Humphrey S."/>
            <person name="Allen H.K."/>
        </authorList>
    </citation>
    <scope>NUCLEOTIDE SEQUENCE [LARGE SCALE GENOMIC DNA]</scope>
    <source>
        <strain evidence="9">BB10</strain>
    </source>
</reference>
<evidence type="ECO:0000259" key="8">
    <source>
        <dbReference type="Pfam" id="PF04085"/>
    </source>
</evidence>
<evidence type="ECO:0000256" key="5">
    <source>
        <dbReference type="PIRNR" id="PIRNR038471"/>
    </source>
</evidence>
<protein>
    <recommendedName>
        <fullName evidence="2 5">Cell shape-determining protein MreC</fullName>
    </recommendedName>
    <alternativeName>
        <fullName evidence="4 5">Cell shape protein MreC</fullName>
    </alternativeName>
</protein>
<keyword evidence="7" id="KW-0472">Membrane</keyword>
<keyword evidence="6" id="KW-0175">Coiled coil</keyword>